<organism evidence="5">
    <name type="scientific">Longilinea arvoryzae</name>
    <dbReference type="NCBI Taxonomy" id="360412"/>
    <lineage>
        <taxon>Bacteria</taxon>
        <taxon>Bacillati</taxon>
        <taxon>Chloroflexota</taxon>
        <taxon>Anaerolineae</taxon>
        <taxon>Anaerolineales</taxon>
        <taxon>Anaerolineaceae</taxon>
        <taxon>Longilinea</taxon>
    </lineage>
</organism>
<feature type="binding site" evidence="2">
    <location>
        <position position="125"/>
    </location>
    <ligand>
        <name>substrate</name>
    </ligand>
</feature>
<dbReference type="InterPro" id="IPR020471">
    <property type="entry name" value="AKR"/>
</dbReference>
<evidence type="ECO:0000259" key="4">
    <source>
        <dbReference type="Pfam" id="PF00248"/>
    </source>
</evidence>
<evidence type="ECO:0000256" key="3">
    <source>
        <dbReference type="PIRSR" id="PIRSR000097-3"/>
    </source>
</evidence>
<dbReference type="InterPro" id="IPR036812">
    <property type="entry name" value="NAD(P)_OxRdtase_dom_sf"/>
</dbReference>
<feature type="site" description="Lowers pKa of active site Tyr" evidence="3">
    <location>
        <position position="92"/>
    </location>
</feature>
<name>A0A0S7BNZ6_9CHLR</name>
<dbReference type="OrthoDB" id="9804790at2"/>
<dbReference type="PANTHER" id="PTHR43638">
    <property type="entry name" value="OXIDOREDUCTASE, ALDO/KETO REDUCTASE FAMILY PROTEIN"/>
    <property type="match status" value="1"/>
</dbReference>
<evidence type="ECO:0000256" key="2">
    <source>
        <dbReference type="PIRSR" id="PIRSR000097-2"/>
    </source>
</evidence>
<sequence>MTGSIILWMRYETIRELLIPKIGFGTWTIGGQENADLTGDDRFMAALRSALELGYTLFDTAEVYAAGHAEELLGKAVRESGVARDKLFLTSKVSPDHLAYEDVLRCCESSLRRLEMDYLDLYLIHWPKQGMNLPETFRALNVLVRQGKVRHLGVSNFNLKLLKQAERLAETPLLTDQVSYCVPDRTYVLNGVLEYCQQNDILLTAYTPVKHRFVKGNKNLLAMAGSRGVSPYQIALAWLTTQPRVITIPMSLDPRHQAENLLAADIRLSEEEMQRLA</sequence>
<dbReference type="SUPFAM" id="SSF51430">
    <property type="entry name" value="NAD(P)-linked oxidoreductase"/>
    <property type="match status" value="1"/>
</dbReference>
<dbReference type="EMBL" id="DF967972">
    <property type="protein sequence ID" value="GAP15514.1"/>
    <property type="molecule type" value="Genomic_DNA"/>
</dbReference>
<feature type="active site" description="Proton donor" evidence="1">
    <location>
        <position position="64"/>
    </location>
</feature>
<dbReference type="InterPro" id="IPR018170">
    <property type="entry name" value="Aldo/ket_reductase_CS"/>
</dbReference>
<dbReference type="PROSITE" id="PS00062">
    <property type="entry name" value="ALDOKETO_REDUCTASE_2"/>
    <property type="match status" value="1"/>
</dbReference>
<dbReference type="Proteomes" id="UP000055060">
    <property type="component" value="Unassembled WGS sequence"/>
</dbReference>
<dbReference type="STRING" id="360412.LARV_03304"/>
<dbReference type="GO" id="GO:0016491">
    <property type="term" value="F:oxidoreductase activity"/>
    <property type="evidence" value="ECO:0007669"/>
    <property type="project" value="InterPro"/>
</dbReference>
<evidence type="ECO:0000313" key="6">
    <source>
        <dbReference type="Proteomes" id="UP000055060"/>
    </source>
</evidence>
<dbReference type="CDD" id="cd19072">
    <property type="entry name" value="AKR_AKR3F1-like"/>
    <property type="match status" value="1"/>
</dbReference>
<dbReference type="AlphaFoldDB" id="A0A0S7BNZ6"/>
<evidence type="ECO:0000256" key="1">
    <source>
        <dbReference type="PIRSR" id="PIRSR000097-1"/>
    </source>
</evidence>
<proteinExistence type="predicted"/>
<protein>
    <submittedName>
        <fullName evidence="5">Aldo/keto reductases, related to diketogulonate reductase</fullName>
    </submittedName>
</protein>
<feature type="domain" description="NADP-dependent oxidoreductase" evidence="4">
    <location>
        <begin position="21"/>
        <end position="276"/>
    </location>
</feature>
<keyword evidence="6" id="KW-1185">Reference proteome</keyword>
<dbReference type="Pfam" id="PF00248">
    <property type="entry name" value="Aldo_ket_red"/>
    <property type="match status" value="1"/>
</dbReference>
<dbReference type="InterPro" id="IPR023210">
    <property type="entry name" value="NADP_OxRdtase_dom"/>
</dbReference>
<dbReference type="PRINTS" id="PR00069">
    <property type="entry name" value="ALDKETRDTASE"/>
</dbReference>
<dbReference type="PANTHER" id="PTHR43638:SF3">
    <property type="entry name" value="ALDEHYDE REDUCTASE"/>
    <property type="match status" value="1"/>
</dbReference>
<evidence type="ECO:0000313" key="5">
    <source>
        <dbReference type="EMBL" id="GAP15514.1"/>
    </source>
</evidence>
<reference evidence="5" key="1">
    <citation type="submission" date="2015-07" db="EMBL/GenBank/DDBJ databases">
        <title>Draft Genome Sequences of Anaerolinea thermolimosa IMO-1, Bellilinea caldifistulae GOMI-1, Leptolinea tardivitalis YMTK-2, Levilinea saccharolytica KIBI-1,Longilinea arvoryzae KOME-1, Previously Described as Members of the Anaerolineaceae (Chloroflexi).</title>
        <authorList>
            <person name="Sekiguchi Y."/>
            <person name="Ohashi A."/>
            <person name="Matsuura N."/>
            <person name="Tourlousse M.D."/>
        </authorList>
    </citation>
    <scope>NUCLEOTIDE SEQUENCE [LARGE SCALE GENOMIC DNA]</scope>
    <source>
        <strain evidence="5">KOME-1</strain>
    </source>
</reference>
<accession>A0A0S7BNZ6</accession>
<gene>
    <name evidence="5" type="ORF">LARV_03304</name>
</gene>
<dbReference type="Gene3D" id="3.20.20.100">
    <property type="entry name" value="NADP-dependent oxidoreductase domain"/>
    <property type="match status" value="1"/>
</dbReference>
<dbReference type="PIRSF" id="PIRSF000097">
    <property type="entry name" value="AKR"/>
    <property type="match status" value="1"/>
</dbReference>